<proteinExistence type="predicted"/>
<protein>
    <submittedName>
        <fullName evidence="2">Uncharacterized protein</fullName>
    </submittedName>
</protein>
<name>A0A6A4STJ4_SCOMX</name>
<evidence type="ECO:0000313" key="2">
    <source>
        <dbReference type="EMBL" id="KAF0035995.1"/>
    </source>
</evidence>
<accession>A0A6A4STJ4</accession>
<feature type="region of interest" description="Disordered" evidence="1">
    <location>
        <begin position="1"/>
        <end position="22"/>
    </location>
</feature>
<dbReference type="EMBL" id="VEVO01000010">
    <property type="protein sequence ID" value="KAF0035995.1"/>
    <property type="molecule type" value="Genomic_DNA"/>
</dbReference>
<reference evidence="2 3" key="1">
    <citation type="submission" date="2019-06" db="EMBL/GenBank/DDBJ databases">
        <title>Draft genomes of female and male turbot (Scophthalmus maximus).</title>
        <authorList>
            <person name="Xu H."/>
            <person name="Xu X.-W."/>
            <person name="Shao C."/>
            <person name="Chen S."/>
        </authorList>
    </citation>
    <scope>NUCLEOTIDE SEQUENCE [LARGE SCALE GENOMIC DNA]</scope>
    <source>
        <strain evidence="2">Ysfricsl-2016a</strain>
        <tissue evidence="2">Blood</tissue>
    </source>
</reference>
<sequence>MEKREDYEEKVESRRGEKDMRGGKKSVILLLTILDFHSTRLLLIGIDIHRHLGSATFKLRPLKLVTAWLR</sequence>
<evidence type="ECO:0000313" key="3">
    <source>
        <dbReference type="Proteomes" id="UP000438429"/>
    </source>
</evidence>
<dbReference type="AlphaFoldDB" id="A0A6A4STJ4"/>
<dbReference type="Proteomes" id="UP000438429">
    <property type="component" value="Unassembled WGS sequence"/>
</dbReference>
<evidence type="ECO:0000256" key="1">
    <source>
        <dbReference type="SAM" id="MobiDB-lite"/>
    </source>
</evidence>
<comment type="caution">
    <text evidence="2">The sequence shown here is derived from an EMBL/GenBank/DDBJ whole genome shotgun (WGS) entry which is preliminary data.</text>
</comment>
<gene>
    <name evidence="2" type="ORF">F2P81_011307</name>
</gene>
<organism evidence="2 3">
    <name type="scientific">Scophthalmus maximus</name>
    <name type="common">Turbot</name>
    <name type="synonym">Psetta maxima</name>
    <dbReference type="NCBI Taxonomy" id="52904"/>
    <lineage>
        <taxon>Eukaryota</taxon>
        <taxon>Metazoa</taxon>
        <taxon>Chordata</taxon>
        <taxon>Craniata</taxon>
        <taxon>Vertebrata</taxon>
        <taxon>Euteleostomi</taxon>
        <taxon>Actinopterygii</taxon>
        <taxon>Neopterygii</taxon>
        <taxon>Teleostei</taxon>
        <taxon>Neoteleostei</taxon>
        <taxon>Acanthomorphata</taxon>
        <taxon>Carangaria</taxon>
        <taxon>Pleuronectiformes</taxon>
        <taxon>Pleuronectoidei</taxon>
        <taxon>Scophthalmidae</taxon>
        <taxon>Scophthalmus</taxon>
    </lineage>
</organism>